<dbReference type="InterPro" id="IPR027266">
    <property type="entry name" value="TrmE/GcvT-like"/>
</dbReference>
<comment type="caution">
    <text evidence="1">The sequence shown here is derived from an EMBL/GenBank/DDBJ whole genome shotgun (WGS) entry which is preliminary data.</text>
</comment>
<organism evidence="1 2">
    <name type="scientific">Mesorhizobium shonense</name>
    <dbReference type="NCBI Taxonomy" id="1209948"/>
    <lineage>
        <taxon>Bacteria</taxon>
        <taxon>Pseudomonadati</taxon>
        <taxon>Pseudomonadota</taxon>
        <taxon>Alphaproteobacteria</taxon>
        <taxon>Hyphomicrobiales</taxon>
        <taxon>Phyllobacteriaceae</taxon>
        <taxon>Mesorhizobium</taxon>
    </lineage>
</organism>
<accession>A0ABV2I540</accession>
<proteinExistence type="predicted"/>
<reference evidence="1 2" key="1">
    <citation type="submission" date="2024-06" db="EMBL/GenBank/DDBJ databases">
        <title>Genomic Encyclopedia of Type Strains, Phase IV (KMG-IV): sequencing the most valuable type-strain genomes for metagenomic binning, comparative biology and taxonomic classification.</title>
        <authorList>
            <person name="Goeker M."/>
        </authorList>
    </citation>
    <scope>NUCLEOTIDE SEQUENCE [LARGE SCALE GENOMIC DNA]</scope>
    <source>
        <strain evidence="1 2">DSM 29846</strain>
    </source>
</reference>
<dbReference type="Gene3D" id="3.30.1360.120">
    <property type="entry name" value="Probable tRNA modification gtpase trme, domain 1"/>
    <property type="match status" value="1"/>
</dbReference>
<dbReference type="Proteomes" id="UP001549036">
    <property type="component" value="Unassembled WGS sequence"/>
</dbReference>
<dbReference type="InterPro" id="IPR007375">
    <property type="entry name" value="SoxG"/>
</dbReference>
<protein>
    <submittedName>
        <fullName evidence="1">Uncharacterized protein</fullName>
    </submittedName>
</protein>
<name>A0ABV2I540_9HYPH</name>
<sequence>MDGLSASEPSGDGSDKEVGDRLVALHDGVDYRRGEPMTHSAMKTLFETLEPRGRGVDQSAGLRIRIDGEQAERILSKGTAIDLSADSFPAGRSATTLIGHIAAQITRIGRDSFDLIVFRSFAESRWDDLPRINSEYLWCKILSQICMRCGLLTAYLAESFTLQIPRSRPFSILRASELKSGRFQVFREA</sequence>
<dbReference type="Pfam" id="PF04268">
    <property type="entry name" value="SoxG"/>
    <property type="match status" value="1"/>
</dbReference>
<evidence type="ECO:0000313" key="1">
    <source>
        <dbReference type="EMBL" id="MET3598035.1"/>
    </source>
</evidence>
<dbReference type="EMBL" id="JBEPLM010000043">
    <property type="protein sequence ID" value="MET3598035.1"/>
    <property type="molecule type" value="Genomic_DNA"/>
</dbReference>
<evidence type="ECO:0000313" key="2">
    <source>
        <dbReference type="Proteomes" id="UP001549036"/>
    </source>
</evidence>
<keyword evidence="2" id="KW-1185">Reference proteome</keyword>
<dbReference type="SUPFAM" id="SSF103025">
    <property type="entry name" value="Folate-binding domain"/>
    <property type="match status" value="1"/>
</dbReference>
<gene>
    <name evidence="1" type="ORF">ABID26_007467</name>
</gene>